<comment type="caution">
    <text evidence="3">The sequence shown here is derived from an EMBL/GenBank/DDBJ whole genome shotgun (WGS) entry which is preliminary data.</text>
</comment>
<feature type="compositionally biased region" description="Basic and acidic residues" evidence="1">
    <location>
        <begin position="228"/>
        <end position="247"/>
    </location>
</feature>
<organism evidence="3 4">
    <name type="scientific">Tanacetum coccineum</name>
    <dbReference type="NCBI Taxonomy" id="301880"/>
    <lineage>
        <taxon>Eukaryota</taxon>
        <taxon>Viridiplantae</taxon>
        <taxon>Streptophyta</taxon>
        <taxon>Embryophyta</taxon>
        <taxon>Tracheophyta</taxon>
        <taxon>Spermatophyta</taxon>
        <taxon>Magnoliopsida</taxon>
        <taxon>eudicotyledons</taxon>
        <taxon>Gunneridae</taxon>
        <taxon>Pentapetalae</taxon>
        <taxon>asterids</taxon>
        <taxon>campanulids</taxon>
        <taxon>Asterales</taxon>
        <taxon>Asteraceae</taxon>
        <taxon>Asteroideae</taxon>
        <taxon>Anthemideae</taxon>
        <taxon>Anthemidinae</taxon>
        <taxon>Tanacetum</taxon>
    </lineage>
</organism>
<feature type="region of interest" description="Disordered" evidence="1">
    <location>
        <begin position="228"/>
        <end position="263"/>
    </location>
</feature>
<dbReference type="Pfam" id="PF03732">
    <property type="entry name" value="Retrotrans_gag"/>
    <property type="match status" value="1"/>
</dbReference>
<sequence length="275" mass="31497">MVNAHHKEVLKGSTSKEVGPSASDADHGDSGSFFSSKGLNFRGFTDEETKMTTYRDFTACDVSKFDGKLNPIANTRWLSAIKGAFCTSCCKEKHKVNFASNFLRDRAKMWWDEKVCDKGEEWIGSCTWKDFIELFNAEYAPAEEIDKIQEEFETLMQTNETVKELLKKFNELIPYCPGYHGNEKLKVERFQRMLCDDIGMVISPFKYTTLDDILSTTQVREADLLRKKKKEGKETKRKLEFGDQDTKKPKHDHGRRGSGTQTKTLCKKCNKAHLG</sequence>
<protein>
    <submittedName>
        <fullName evidence="3">Zinc finger, CCHC-type, retrotransposon gag domain protein</fullName>
    </submittedName>
</protein>
<feature type="region of interest" description="Disordered" evidence="1">
    <location>
        <begin position="1"/>
        <end position="29"/>
    </location>
</feature>
<reference evidence="3" key="2">
    <citation type="submission" date="2022-01" db="EMBL/GenBank/DDBJ databases">
        <authorList>
            <person name="Yamashiro T."/>
            <person name="Shiraishi A."/>
            <person name="Satake H."/>
            <person name="Nakayama K."/>
        </authorList>
    </citation>
    <scope>NUCLEOTIDE SEQUENCE</scope>
</reference>
<keyword evidence="4" id="KW-1185">Reference proteome</keyword>
<evidence type="ECO:0000259" key="2">
    <source>
        <dbReference type="Pfam" id="PF03732"/>
    </source>
</evidence>
<feature type="compositionally biased region" description="Basic and acidic residues" evidence="1">
    <location>
        <begin position="1"/>
        <end position="10"/>
    </location>
</feature>
<accession>A0ABQ5GGD7</accession>
<dbReference type="InterPro" id="IPR005162">
    <property type="entry name" value="Retrotrans_gag_dom"/>
</dbReference>
<evidence type="ECO:0000256" key="1">
    <source>
        <dbReference type="SAM" id="MobiDB-lite"/>
    </source>
</evidence>
<proteinExistence type="predicted"/>
<gene>
    <name evidence="3" type="ORF">Tco_1040990</name>
</gene>
<dbReference type="EMBL" id="BQNB010018425">
    <property type="protein sequence ID" value="GJT74265.1"/>
    <property type="molecule type" value="Genomic_DNA"/>
</dbReference>
<reference evidence="3" key="1">
    <citation type="journal article" date="2022" name="Int. J. Mol. Sci.">
        <title>Draft Genome of Tanacetum Coccineum: Genomic Comparison of Closely Related Tanacetum-Family Plants.</title>
        <authorList>
            <person name="Yamashiro T."/>
            <person name="Shiraishi A."/>
            <person name="Nakayama K."/>
            <person name="Satake H."/>
        </authorList>
    </citation>
    <scope>NUCLEOTIDE SEQUENCE</scope>
</reference>
<evidence type="ECO:0000313" key="4">
    <source>
        <dbReference type="Proteomes" id="UP001151760"/>
    </source>
</evidence>
<name>A0ABQ5GGD7_9ASTR</name>
<dbReference type="Proteomes" id="UP001151760">
    <property type="component" value="Unassembled WGS sequence"/>
</dbReference>
<evidence type="ECO:0000313" key="3">
    <source>
        <dbReference type="EMBL" id="GJT74265.1"/>
    </source>
</evidence>
<feature type="domain" description="Retrotransposon gag" evidence="2">
    <location>
        <begin position="98"/>
        <end position="192"/>
    </location>
</feature>